<reference evidence="2 3" key="1">
    <citation type="submission" date="2023-08" db="EMBL/GenBank/DDBJ databases">
        <title>Implementing the SeqCode for naming new Mesorhizobium species isolated from Vachellia karroo root nodules.</title>
        <authorList>
            <person name="Van Lill M."/>
        </authorList>
    </citation>
    <scope>NUCLEOTIDE SEQUENCE [LARGE SCALE GENOMIC DNA]</scope>
    <source>
        <strain evidence="2 3">VK2B</strain>
    </source>
</reference>
<sequence>MIRVAFLIFLLLSAHSEAKACFDLSQKQPERLSGMLTYRIFAGPPNFEDVATGDAPEPAYILLLDSPICLTGDELASADRSFSTVQLLPIVGTGGLMKALVGKRVEAELSEPFAGVTGHHHAPLLATVVRIYTDHDPTREFGTPATTIRAFYYALGQGSGDEASKYVVPEKRRSGPLSASATTAFYGSLDEPLRLLGIEPRGESSFVAHYTFKRGARSCDGRSVVQTVKRDGRNLISSIRALDGC</sequence>
<keyword evidence="3" id="KW-1185">Reference proteome</keyword>
<feature type="signal peptide" evidence="1">
    <location>
        <begin position="1"/>
        <end position="20"/>
    </location>
</feature>
<protein>
    <recommendedName>
        <fullName evidence="4">DUF4431 domain-containing protein</fullName>
    </recommendedName>
</protein>
<keyword evidence="1" id="KW-0732">Signal</keyword>
<evidence type="ECO:0000313" key="2">
    <source>
        <dbReference type="EMBL" id="MDX8487050.1"/>
    </source>
</evidence>
<evidence type="ECO:0000313" key="3">
    <source>
        <dbReference type="Proteomes" id="UP001280156"/>
    </source>
</evidence>
<evidence type="ECO:0000256" key="1">
    <source>
        <dbReference type="SAM" id="SignalP"/>
    </source>
</evidence>
<gene>
    <name evidence="2" type="ORF">RFM52_17725</name>
</gene>
<dbReference type="Proteomes" id="UP001280156">
    <property type="component" value="Unassembled WGS sequence"/>
</dbReference>
<proteinExistence type="predicted"/>
<accession>A0ABU4YJD9</accession>
<evidence type="ECO:0008006" key="4">
    <source>
        <dbReference type="Google" id="ProtNLM"/>
    </source>
</evidence>
<dbReference type="EMBL" id="JAVIIV010000011">
    <property type="protein sequence ID" value="MDX8487050.1"/>
    <property type="molecule type" value="Genomic_DNA"/>
</dbReference>
<comment type="caution">
    <text evidence="2">The sequence shown here is derived from an EMBL/GenBank/DDBJ whole genome shotgun (WGS) entry which is preliminary data.</text>
</comment>
<organism evidence="2 3">
    <name type="scientific">Mesorhizobium humile</name>
    <dbReference type="NCBI Taxonomy" id="3072313"/>
    <lineage>
        <taxon>Bacteria</taxon>
        <taxon>Pseudomonadati</taxon>
        <taxon>Pseudomonadota</taxon>
        <taxon>Alphaproteobacteria</taxon>
        <taxon>Hyphomicrobiales</taxon>
        <taxon>Phyllobacteriaceae</taxon>
        <taxon>Mesorhizobium</taxon>
    </lineage>
</organism>
<dbReference type="RefSeq" id="WP_320292981.1">
    <property type="nucleotide sequence ID" value="NZ_JAVIIU010000001.1"/>
</dbReference>
<name>A0ABU4YJD9_9HYPH</name>
<feature type="chain" id="PRO_5045253980" description="DUF4431 domain-containing protein" evidence="1">
    <location>
        <begin position="21"/>
        <end position="245"/>
    </location>
</feature>